<evidence type="ECO:0000313" key="6">
    <source>
        <dbReference type="Proteomes" id="UP000066549"/>
    </source>
</evidence>
<keyword evidence="1" id="KW-0723">Serine/threonine-protein kinase</keyword>
<evidence type="ECO:0000256" key="4">
    <source>
        <dbReference type="ARBA" id="ARBA00022777"/>
    </source>
</evidence>
<keyword evidence="4" id="KW-0418">Kinase</keyword>
<keyword evidence="2" id="KW-0808">Transferase</keyword>
<accession>A0A0H4J0M9</accession>
<dbReference type="OrthoDB" id="9782201at2"/>
<reference evidence="5 6" key="1">
    <citation type="submission" date="2015-03" db="EMBL/GenBank/DDBJ databases">
        <title>Comparative analysis of the OM43 clade including a novel species from Red Sea uncovers genomic and metabolic diversity among marine methylotrophs.</title>
        <authorList>
            <person name="Jimenez-Infante F."/>
            <person name="Ngugi D.K."/>
            <person name="Vinu M."/>
            <person name="Alam I."/>
            <person name="Kamau A."/>
            <person name="Blom J."/>
            <person name="Bajic V.B."/>
            <person name="Stingl U."/>
        </authorList>
    </citation>
    <scope>NUCLEOTIDE SEQUENCE [LARGE SCALE GENOMIC DNA]</scope>
    <source>
        <strain evidence="5 6">MBRSH7</strain>
    </source>
</reference>
<dbReference type="EMBL" id="CP011002">
    <property type="protein sequence ID" value="AKO66349.1"/>
    <property type="molecule type" value="Genomic_DNA"/>
</dbReference>
<evidence type="ECO:0000256" key="2">
    <source>
        <dbReference type="ARBA" id="ARBA00022679"/>
    </source>
</evidence>
<dbReference type="AlphaFoldDB" id="A0A0H4J0M9"/>
<dbReference type="PATRIC" id="fig|1623450.3.peg.1350"/>
<dbReference type="PANTHER" id="PTHR31756:SF3">
    <property type="entry name" value="PYRUVATE, PHOSPHATE DIKINASE REGULATORY PROTEIN 1, CHLOROPLASTIC"/>
    <property type="match status" value="1"/>
</dbReference>
<dbReference type="InterPro" id="IPR005177">
    <property type="entry name" value="Kinase-pyrophosphorylase"/>
</dbReference>
<dbReference type="NCBIfam" id="NF003742">
    <property type="entry name" value="PRK05339.1"/>
    <property type="match status" value="1"/>
</dbReference>
<sequence>MSSDNKRRAFFISDGTGITAGSLGGLLAHFPDTEFEQIRIPFTDSHQKIEDAQKRIVNAKLINGIRPIVIMSIGNNILRSELKQVDAYYIDLFESFIYPLGEELNQEPLTRPGVAHSMKGANYGNRIEAINFALGHDDGMTHNGLNQAHVILVGVSRSGKTPTSIYLAMQFGIKAANYPLIPEDFERGTIPPILEGYMDKIFGLTIQANRLSSLRSERRPDSHYASLENCKDEIKKAERLMQKLGVPIADSTSRSVEELSAIIIQHINKN</sequence>
<dbReference type="Proteomes" id="UP000066549">
    <property type="component" value="Chromosome"/>
</dbReference>
<protein>
    <submittedName>
        <fullName evidence="5">PEP synthetase regulatory protein</fullName>
    </submittedName>
</protein>
<evidence type="ECO:0000256" key="1">
    <source>
        <dbReference type="ARBA" id="ARBA00022527"/>
    </source>
</evidence>
<name>A0A0H4J0M9_9PROT</name>
<evidence type="ECO:0000256" key="3">
    <source>
        <dbReference type="ARBA" id="ARBA00022741"/>
    </source>
</evidence>
<keyword evidence="6" id="KW-1185">Reference proteome</keyword>
<dbReference type="GO" id="GO:0004674">
    <property type="term" value="F:protein serine/threonine kinase activity"/>
    <property type="evidence" value="ECO:0007669"/>
    <property type="project" value="UniProtKB-KW"/>
</dbReference>
<dbReference type="PANTHER" id="PTHR31756">
    <property type="entry name" value="PYRUVATE, PHOSPHATE DIKINASE REGULATORY PROTEIN 1, CHLOROPLASTIC"/>
    <property type="match status" value="1"/>
</dbReference>
<gene>
    <name evidence="5" type="ORF">VI33_06745</name>
</gene>
<keyword evidence="3" id="KW-0547">Nucleotide-binding</keyword>
<evidence type="ECO:0000313" key="5">
    <source>
        <dbReference type="EMBL" id="AKO66349.1"/>
    </source>
</evidence>
<dbReference type="GO" id="GO:0005524">
    <property type="term" value="F:ATP binding"/>
    <property type="evidence" value="ECO:0007669"/>
    <property type="project" value="InterPro"/>
</dbReference>
<organism evidence="5 6">
    <name type="scientific">Methylophilales bacterium MBRS-H7</name>
    <dbReference type="NCBI Taxonomy" id="1623450"/>
    <lineage>
        <taxon>Bacteria</taxon>
        <taxon>Pseudomonadati</taxon>
        <taxon>Pseudomonadota</taxon>
        <taxon>Betaproteobacteria</taxon>
        <taxon>Nitrosomonadales</taxon>
        <taxon>OM43 clade</taxon>
    </lineage>
</organism>
<proteinExistence type="predicted"/>
<dbReference type="Pfam" id="PF03618">
    <property type="entry name" value="Kinase-PPPase"/>
    <property type="match status" value="1"/>
</dbReference>